<dbReference type="AlphaFoldDB" id="A0AA88KP75"/>
<evidence type="ECO:0000313" key="2">
    <source>
        <dbReference type="Proteomes" id="UP000816034"/>
    </source>
</evidence>
<dbReference type="SUPFAM" id="SSF51126">
    <property type="entry name" value="Pectin lyase-like"/>
    <property type="match status" value="1"/>
</dbReference>
<dbReference type="EMBL" id="PYSW02000009">
    <property type="protein sequence ID" value="KAG2388809.1"/>
    <property type="molecule type" value="Genomic_DNA"/>
</dbReference>
<keyword evidence="2" id="KW-1185">Reference proteome</keyword>
<comment type="caution">
    <text evidence="1">The sequence shown here is derived from an EMBL/GenBank/DDBJ whole genome shotgun (WGS) entry which is preliminary data.</text>
</comment>
<gene>
    <name evidence="1" type="ORF">C9374_000248</name>
</gene>
<proteinExistence type="predicted"/>
<dbReference type="RefSeq" id="XP_044552801.1">
    <property type="nucleotide sequence ID" value="XM_044691902.1"/>
</dbReference>
<accession>A0AA88KP75</accession>
<name>A0AA88KP75_NAELO</name>
<dbReference type="InterPro" id="IPR011050">
    <property type="entry name" value="Pectin_lyase_fold/virulence"/>
</dbReference>
<evidence type="ECO:0000313" key="1">
    <source>
        <dbReference type="EMBL" id="KAG2388809.1"/>
    </source>
</evidence>
<dbReference type="GeneID" id="68092710"/>
<dbReference type="Proteomes" id="UP000816034">
    <property type="component" value="Unassembled WGS sequence"/>
</dbReference>
<organism evidence="1 2">
    <name type="scientific">Naegleria lovaniensis</name>
    <name type="common">Amoeba</name>
    <dbReference type="NCBI Taxonomy" id="51637"/>
    <lineage>
        <taxon>Eukaryota</taxon>
        <taxon>Discoba</taxon>
        <taxon>Heterolobosea</taxon>
        <taxon>Tetramitia</taxon>
        <taxon>Eutetramitia</taxon>
        <taxon>Vahlkampfiidae</taxon>
        <taxon>Naegleria</taxon>
    </lineage>
</organism>
<sequence>MNVSTLYIHVAKGTYSSDTIFVEGNDEIVDFSNSKASYWMDLSENEKKYPSEFIVRNLELNVDMLLNAHFICYECLLRNVAIDIRDTRVTVVDSVIQNNQWSFRSQKTIIRSKIINSQFKHSSSLEIQDWTVSDSILENFMFDSSWISDIEYQPISAHFSITNSTIIHSNFTISNSQVTLNNS</sequence>
<reference evidence="1 2" key="1">
    <citation type="journal article" date="2018" name="BMC Genomics">
        <title>The genome of Naegleria lovaniensis, the basis for a comparative approach to unravel pathogenicity factors of the human pathogenic amoeba N. fowleri.</title>
        <authorList>
            <person name="Liechti N."/>
            <person name="Schurch N."/>
            <person name="Bruggmann R."/>
            <person name="Wittwer M."/>
        </authorList>
    </citation>
    <scope>NUCLEOTIDE SEQUENCE [LARGE SCALE GENOMIC DNA]</scope>
    <source>
        <strain evidence="1 2">ATCC 30569</strain>
    </source>
</reference>
<protein>
    <submittedName>
        <fullName evidence="1">Uncharacterized protein</fullName>
    </submittedName>
</protein>